<dbReference type="PROSITE" id="PS00012">
    <property type="entry name" value="PHOSPHOPANTETHEINE"/>
    <property type="match status" value="1"/>
</dbReference>
<dbReference type="Gene3D" id="3.30.300.30">
    <property type="match status" value="1"/>
</dbReference>
<dbReference type="InterPro" id="IPR045851">
    <property type="entry name" value="AMP-bd_C_sf"/>
</dbReference>
<dbReference type="Pfam" id="PF13193">
    <property type="entry name" value="AMP-binding_C"/>
    <property type="match status" value="1"/>
</dbReference>
<evidence type="ECO:0000256" key="3">
    <source>
        <dbReference type="ARBA" id="ARBA00022553"/>
    </source>
</evidence>
<dbReference type="Gene3D" id="1.10.1200.10">
    <property type="entry name" value="ACP-like"/>
    <property type="match status" value="1"/>
</dbReference>
<reference evidence="5 6" key="1">
    <citation type="journal article" date="2019" name="Nat. Microbiol.">
        <title>Mediterranean grassland soil C-N compound turnover is dependent on rainfall and depth, and is mediated by genomically divergent microorganisms.</title>
        <authorList>
            <person name="Diamond S."/>
            <person name="Andeer P.F."/>
            <person name="Li Z."/>
            <person name="Crits-Christoph A."/>
            <person name="Burstein D."/>
            <person name="Anantharaman K."/>
            <person name="Lane K.R."/>
            <person name="Thomas B.C."/>
            <person name="Pan C."/>
            <person name="Northen T.R."/>
            <person name="Banfield J.F."/>
        </authorList>
    </citation>
    <scope>NUCLEOTIDE SEQUENCE [LARGE SCALE GENOMIC DNA]</scope>
    <source>
        <strain evidence="5">NP_7</strain>
    </source>
</reference>
<proteinExistence type="predicted"/>
<dbReference type="FunFam" id="3.40.50.980:FF:000001">
    <property type="entry name" value="Non-ribosomal peptide synthetase"/>
    <property type="match status" value="1"/>
</dbReference>
<dbReference type="FunFam" id="2.30.38.10:FF:000001">
    <property type="entry name" value="Non-ribosomal peptide synthetase PvdI"/>
    <property type="match status" value="1"/>
</dbReference>
<dbReference type="InterPro" id="IPR000873">
    <property type="entry name" value="AMP-dep_synth/lig_dom"/>
</dbReference>
<evidence type="ECO:0000313" key="6">
    <source>
        <dbReference type="Proteomes" id="UP000320048"/>
    </source>
</evidence>
<dbReference type="InterPro" id="IPR006162">
    <property type="entry name" value="Ppantetheine_attach_site"/>
</dbReference>
<dbReference type="Gene3D" id="3.40.50.980">
    <property type="match status" value="2"/>
</dbReference>
<dbReference type="Pfam" id="PF00501">
    <property type="entry name" value="AMP-binding"/>
    <property type="match status" value="1"/>
</dbReference>
<dbReference type="GO" id="GO:0031177">
    <property type="term" value="F:phosphopantetheine binding"/>
    <property type="evidence" value="ECO:0007669"/>
    <property type="project" value="InterPro"/>
</dbReference>
<dbReference type="PROSITE" id="PS00455">
    <property type="entry name" value="AMP_BINDING"/>
    <property type="match status" value="1"/>
</dbReference>
<keyword evidence="2" id="KW-0596">Phosphopantetheine</keyword>
<feature type="domain" description="Carrier" evidence="4">
    <location>
        <begin position="526"/>
        <end position="601"/>
    </location>
</feature>
<dbReference type="PANTHER" id="PTHR45527:SF1">
    <property type="entry name" value="FATTY ACID SYNTHASE"/>
    <property type="match status" value="1"/>
</dbReference>
<comment type="caution">
    <text evidence="5">The sequence shown here is derived from an EMBL/GenBank/DDBJ whole genome shotgun (WGS) entry which is preliminary data.</text>
</comment>
<dbReference type="GO" id="GO:0005737">
    <property type="term" value="C:cytoplasm"/>
    <property type="evidence" value="ECO:0007669"/>
    <property type="project" value="TreeGrafter"/>
</dbReference>
<dbReference type="GO" id="GO:0072330">
    <property type="term" value="P:monocarboxylic acid biosynthetic process"/>
    <property type="evidence" value="ECO:0007669"/>
    <property type="project" value="UniProtKB-ARBA"/>
</dbReference>
<dbReference type="Gene3D" id="2.30.38.10">
    <property type="entry name" value="Luciferase, Domain 3"/>
    <property type="match status" value="1"/>
</dbReference>
<keyword evidence="3" id="KW-0597">Phosphoprotein</keyword>
<gene>
    <name evidence="5" type="ORF">E6H04_03010</name>
</gene>
<dbReference type="PROSITE" id="PS50075">
    <property type="entry name" value="CARRIER"/>
    <property type="match status" value="1"/>
</dbReference>
<dbReference type="Pfam" id="PF00550">
    <property type="entry name" value="PP-binding"/>
    <property type="match status" value="1"/>
</dbReference>
<organism evidence="5 6">
    <name type="scientific">Candidatus Segetimicrobium genomatis</name>
    <dbReference type="NCBI Taxonomy" id="2569760"/>
    <lineage>
        <taxon>Bacteria</taxon>
        <taxon>Bacillati</taxon>
        <taxon>Candidatus Sysuimicrobiota</taxon>
        <taxon>Candidatus Sysuimicrobiia</taxon>
        <taxon>Candidatus Sysuimicrobiales</taxon>
        <taxon>Candidatus Segetimicrobiaceae</taxon>
        <taxon>Candidatus Segetimicrobium</taxon>
    </lineage>
</organism>
<dbReference type="GO" id="GO:0044550">
    <property type="term" value="P:secondary metabolite biosynthetic process"/>
    <property type="evidence" value="ECO:0007669"/>
    <property type="project" value="TreeGrafter"/>
</dbReference>
<protein>
    <submittedName>
        <fullName evidence="5">Amino acid adenylation domain-containing protein</fullName>
    </submittedName>
</protein>
<evidence type="ECO:0000256" key="2">
    <source>
        <dbReference type="ARBA" id="ARBA00022450"/>
    </source>
</evidence>
<name>A0A537JIR7_9BACT</name>
<dbReference type="SUPFAM" id="SSF47336">
    <property type="entry name" value="ACP-like"/>
    <property type="match status" value="1"/>
</dbReference>
<evidence type="ECO:0000313" key="5">
    <source>
        <dbReference type="EMBL" id="TMI83428.1"/>
    </source>
</evidence>
<dbReference type="InterPro" id="IPR020845">
    <property type="entry name" value="AMP-binding_CS"/>
</dbReference>
<dbReference type="SMART" id="SM00823">
    <property type="entry name" value="PKS_PP"/>
    <property type="match status" value="1"/>
</dbReference>
<sequence length="623" mass="67097">MLTDSEPRRMAEWNATSHVYPLDRCVPHLVGARAAETPSASAVVAGHTVLSYAELDGRANHLAHDLRALGVGPDVAVGLCVNGSPEMIMGALAILKAGGAYLPLDPAQPAERLAFTLNDARCPLVVTVPCLADRVPSGRRPVVTVDVSGPRSSTPPALDVGVENLAYVIYTSGSTGQPKGVEITHSSLLNLVFWHRRAFQITAADRATQIAAVGFDAAVWELWPYLTAGASVYLPNEAWRNDPEALRDWLISQEITITFVPTPMAERMMAVPWPAKSALRMMLTGADTLHSYPSPTLPFLLVNNYGPTECTVVATSGPVLADERGDGPPSIGRPIDNTQIYILDDELRPTPIGTAGELHIGGAGLARGYVNQPDLTALKFVPNPFSSEPGARLYKTGDMARFRADGQIAFLGRIDDQLKIRGFRIEPGEIVAVLNEHPDVLASVAVARDVAPGDRRLVAYLVPAPGTQPKRGALEHFLRARLPEYMVPSTFVRLDALPLNSNGKVDRNALPAPTSANTVRDDGVLEPRTLMEKRVMAIVAPLLGLEQVGVEDNFFLVGGHSLLVTQIIARLRDAFHVELSLRSLFDAPTVARLSAEVERLLVDKLDAMTEADARRLFAAGEVA</sequence>
<accession>A0A537JIR7</accession>
<comment type="cofactor">
    <cofactor evidence="1">
        <name>pantetheine 4'-phosphate</name>
        <dbReference type="ChEBI" id="CHEBI:47942"/>
    </cofactor>
</comment>
<dbReference type="FunFam" id="1.10.1200.10:FF:000016">
    <property type="entry name" value="Non-ribosomal peptide synthase"/>
    <property type="match status" value="1"/>
</dbReference>
<dbReference type="Proteomes" id="UP000320048">
    <property type="component" value="Unassembled WGS sequence"/>
</dbReference>
<evidence type="ECO:0000256" key="1">
    <source>
        <dbReference type="ARBA" id="ARBA00001957"/>
    </source>
</evidence>
<dbReference type="FunFam" id="3.30.300.30:FF:000010">
    <property type="entry name" value="Enterobactin synthetase component F"/>
    <property type="match status" value="1"/>
</dbReference>
<evidence type="ECO:0000259" key="4">
    <source>
        <dbReference type="PROSITE" id="PS50075"/>
    </source>
</evidence>
<dbReference type="InterPro" id="IPR009081">
    <property type="entry name" value="PP-bd_ACP"/>
</dbReference>
<dbReference type="AlphaFoldDB" id="A0A537JIR7"/>
<dbReference type="InterPro" id="IPR025110">
    <property type="entry name" value="AMP-bd_C"/>
</dbReference>
<dbReference type="GO" id="GO:0043041">
    <property type="term" value="P:amino acid activation for nonribosomal peptide biosynthetic process"/>
    <property type="evidence" value="ECO:0007669"/>
    <property type="project" value="TreeGrafter"/>
</dbReference>
<dbReference type="SUPFAM" id="SSF56801">
    <property type="entry name" value="Acetyl-CoA synthetase-like"/>
    <property type="match status" value="1"/>
</dbReference>
<dbReference type="InterPro" id="IPR020806">
    <property type="entry name" value="PKS_PP-bd"/>
</dbReference>
<dbReference type="CDD" id="cd05930">
    <property type="entry name" value="A_NRPS"/>
    <property type="match status" value="1"/>
</dbReference>
<dbReference type="InterPro" id="IPR010071">
    <property type="entry name" value="AA_adenyl_dom"/>
</dbReference>
<dbReference type="NCBIfam" id="TIGR01733">
    <property type="entry name" value="AA-adenyl-dom"/>
    <property type="match status" value="1"/>
</dbReference>
<dbReference type="PANTHER" id="PTHR45527">
    <property type="entry name" value="NONRIBOSOMAL PEPTIDE SYNTHETASE"/>
    <property type="match status" value="1"/>
</dbReference>
<dbReference type="InterPro" id="IPR036736">
    <property type="entry name" value="ACP-like_sf"/>
</dbReference>
<dbReference type="EMBL" id="VBAO01000076">
    <property type="protein sequence ID" value="TMI83428.1"/>
    <property type="molecule type" value="Genomic_DNA"/>
</dbReference>